<dbReference type="SUPFAM" id="SSF47384">
    <property type="entry name" value="Homodimeric domain of signal transducing histidine kinase"/>
    <property type="match status" value="1"/>
</dbReference>
<dbReference type="GO" id="GO:0000155">
    <property type="term" value="F:phosphorelay sensor kinase activity"/>
    <property type="evidence" value="ECO:0007669"/>
    <property type="project" value="InterPro"/>
</dbReference>
<evidence type="ECO:0000256" key="10">
    <source>
        <dbReference type="ARBA" id="ARBA00068150"/>
    </source>
</evidence>
<protein>
    <recommendedName>
        <fullName evidence="10">Sensory/regulatory protein RpfC</fullName>
        <ecNumber evidence="2">2.7.13.3</ecNumber>
    </recommendedName>
</protein>
<keyword evidence="5" id="KW-0547">Nucleotide-binding</keyword>
<dbReference type="PROSITE" id="PS50109">
    <property type="entry name" value="HIS_KIN"/>
    <property type="match status" value="1"/>
</dbReference>
<accession>A0A3M0CFT2</accession>
<gene>
    <name evidence="16" type="ORF">BXY39_1091</name>
</gene>
<evidence type="ECO:0000259" key="15">
    <source>
        <dbReference type="PROSITE" id="PS50110"/>
    </source>
</evidence>
<dbReference type="SMART" id="SM00387">
    <property type="entry name" value="HATPase_c"/>
    <property type="match status" value="1"/>
</dbReference>
<feature type="modified residue" description="4-aspartylphosphate" evidence="11">
    <location>
        <position position="475"/>
    </location>
</feature>
<proteinExistence type="predicted"/>
<keyword evidence="7" id="KW-0067">ATP-binding</keyword>
<dbReference type="CDD" id="cd16922">
    <property type="entry name" value="HATPase_EvgS-ArcB-TorS-like"/>
    <property type="match status" value="1"/>
</dbReference>
<evidence type="ECO:0000256" key="12">
    <source>
        <dbReference type="SAM" id="MobiDB-lite"/>
    </source>
</evidence>
<sequence>MPTDTPIKRIVILLPLLGAVLALVSVALSQILSEGTGVGAIGVMAAVFLGGGVGFALQVAFNRMVLRPQDVLIDAVLAIAAEEENAGAILAQAPKVLDEEVAGALDALNARLADMASKVLAAEEGETRLQEVMQDRRRNEGVLREQREAFAKLANELSRARDAAESANVAKSEFLATMSHEIRTPLNGVIGMIELLMDTDLDENQRHFAVTLRQSGETLLRVINDILDISKLDAGKVDLEYQPLRLNDVLNDTVEFLAPKAREKGLALQCECGSTIPDVIVSDPTRLRQILFNLVGNAIKFTETGGVTIGTRLLNRQDDNLTVKITVRDTGIGIEPSAIARLFQKFTQADASTTRRFGGTGLGLAICKQLCILLGGDIGVESEIGEGSTFWFTFKCKVGDASDVVEGRQFKKIVALSETTARRKLRVLVADDNPINQNIIENLLGKLGHELVRVENGAEACQAVEQQDFDLVLMDVQMPVLGGIDATKWIRAMEGDKASIPIIACTADAFPEQIQRFHQAGMQQVVTKPINREELMNAIDIALGETIHDFVGPEAVPGALFLPEQDGPEAVPQITDAEFDDPETGASAAEDAAKPDTADKTAGNQALDELLKELG</sequence>
<evidence type="ECO:0000256" key="11">
    <source>
        <dbReference type="PROSITE-ProRule" id="PRU00169"/>
    </source>
</evidence>
<dbReference type="InterPro" id="IPR011006">
    <property type="entry name" value="CheY-like_superfamily"/>
</dbReference>
<evidence type="ECO:0000259" key="14">
    <source>
        <dbReference type="PROSITE" id="PS50109"/>
    </source>
</evidence>
<feature type="domain" description="Histidine kinase" evidence="14">
    <location>
        <begin position="177"/>
        <end position="398"/>
    </location>
</feature>
<dbReference type="SMART" id="SM00388">
    <property type="entry name" value="HisKA"/>
    <property type="match status" value="1"/>
</dbReference>
<dbReference type="Proteomes" id="UP000271227">
    <property type="component" value="Unassembled WGS sequence"/>
</dbReference>
<dbReference type="InParanoid" id="A0A3M0CFT2"/>
<feature type="transmembrane region" description="Helical" evidence="13">
    <location>
        <begin position="39"/>
        <end position="61"/>
    </location>
</feature>
<feature type="domain" description="Response regulatory" evidence="15">
    <location>
        <begin position="426"/>
        <end position="543"/>
    </location>
</feature>
<name>A0A3M0CFT2_9PROT</name>
<dbReference type="FunFam" id="3.30.565.10:FF:000010">
    <property type="entry name" value="Sensor histidine kinase RcsC"/>
    <property type="match status" value="1"/>
</dbReference>
<reference evidence="16 17" key="1">
    <citation type="submission" date="2018-10" db="EMBL/GenBank/DDBJ databases">
        <title>Genomic Encyclopedia of Archaeal and Bacterial Type Strains, Phase II (KMG-II): from individual species to whole genera.</title>
        <authorList>
            <person name="Goeker M."/>
        </authorList>
    </citation>
    <scope>NUCLEOTIDE SEQUENCE [LARGE SCALE GENOMIC DNA]</scope>
    <source>
        <strain evidence="16 17">DSM 25217</strain>
    </source>
</reference>
<dbReference type="EC" id="2.7.13.3" evidence="2"/>
<evidence type="ECO:0000256" key="5">
    <source>
        <dbReference type="ARBA" id="ARBA00022741"/>
    </source>
</evidence>
<keyword evidence="13" id="KW-0812">Transmembrane</keyword>
<dbReference type="SUPFAM" id="SSF55874">
    <property type="entry name" value="ATPase domain of HSP90 chaperone/DNA topoisomerase II/histidine kinase"/>
    <property type="match status" value="1"/>
</dbReference>
<keyword evidence="8" id="KW-0902">Two-component regulatory system</keyword>
<dbReference type="PROSITE" id="PS50110">
    <property type="entry name" value="RESPONSE_REGULATORY"/>
    <property type="match status" value="1"/>
</dbReference>
<dbReference type="CDD" id="cd17546">
    <property type="entry name" value="REC_hyHK_CKI1_RcsC-like"/>
    <property type="match status" value="1"/>
</dbReference>
<dbReference type="InterPro" id="IPR036890">
    <property type="entry name" value="HATPase_C_sf"/>
</dbReference>
<dbReference type="EMBL" id="REFR01000010">
    <property type="protein sequence ID" value="RMB08458.1"/>
    <property type="molecule type" value="Genomic_DNA"/>
</dbReference>
<evidence type="ECO:0000256" key="1">
    <source>
        <dbReference type="ARBA" id="ARBA00000085"/>
    </source>
</evidence>
<dbReference type="CDD" id="cd00082">
    <property type="entry name" value="HisKA"/>
    <property type="match status" value="1"/>
</dbReference>
<dbReference type="GO" id="GO:0005524">
    <property type="term" value="F:ATP binding"/>
    <property type="evidence" value="ECO:0007669"/>
    <property type="project" value="UniProtKB-KW"/>
</dbReference>
<dbReference type="InterPro" id="IPR004358">
    <property type="entry name" value="Sig_transdc_His_kin-like_C"/>
</dbReference>
<dbReference type="Pfam" id="PF00512">
    <property type="entry name" value="HisKA"/>
    <property type="match status" value="1"/>
</dbReference>
<evidence type="ECO:0000256" key="8">
    <source>
        <dbReference type="ARBA" id="ARBA00023012"/>
    </source>
</evidence>
<keyword evidence="13" id="KW-1133">Transmembrane helix</keyword>
<dbReference type="InterPro" id="IPR036097">
    <property type="entry name" value="HisK_dim/P_sf"/>
</dbReference>
<keyword evidence="13" id="KW-0472">Membrane</keyword>
<dbReference type="Pfam" id="PF02518">
    <property type="entry name" value="HATPase_c"/>
    <property type="match status" value="1"/>
</dbReference>
<comment type="subunit">
    <text evidence="9">At low DSF concentrations, interacts with RpfF.</text>
</comment>
<comment type="caution">
    <text evidence="16">The sequence shown here is derived from an EMBL/GenBank/DDBJ whole genome shotgun (WGS) entry which is preliminary data.</text>
</comment>
<dbReference type="Gene3D" id="1.10.287.130">
    <property type="match status" value="1"/>
</dbReference>
<evidence type="ECO:0000256" key="2">
    <source>
        <dbReference type="ARBA" id="ARBA00012438"/>
    </source>
</evidence>
<dbReference type="PRINTS" id="PR00344">
    <property type="entry name" value="BCTRLSENSOR"/>
</dbReference>
<evidence type="ECO:0000256" key="3">
    <source>
        <dbReference type="ARBA" id="ARBA00022553"/>
    </source>
</evidence>
<comment type="catalytic activity">
    <reaction evidence="1">
        <text>ATP + protein L-histidine = ADP + protein N-phospho-L-histidine.</text>
        <dbReference type="EC" id="2.7.13.3"/>
    </reaction>
</comment>
<keyword evidence="17" id="KW-1185">Reference proteome</keyword>
<evidence type="ECO:0000313" key="17">
    <source>
        <dbReference type="Proteomes" id="UP000271227"/>
    </source>
</evidence>
<dbReference type="InterPro" id="IPR005467">
    <property type="entry name" value="His_kinase_dom"/>
</dbReference>
<keyword evidence="6 16" id="KW-0418">Kinase</keyword>
<dbReference type="InterPro" id="IPR003661">
    <property type="entry name" value="HisK_dim/P_dom"/>
</dbReference>
<dbReference type="SMART" id="SM00448">
    <property type="entry name" value="REC"/>
    <property type="match status" value="1"/>
</dbReference>
<dbReference type="FunFam" id="1.10.287.130:FF:000002">
    <property type="entry name" value="Two-component osmosensing histidine kinase"/>
    <property type="match status" value="1"/>
</dbReference>
<dbReference type="Pfam" id="PF00072">
    <property type="entry name" value="Response_reg"/>
    <property type="match status" value="1"/>
</dbReference>
<evidence type="ECO:0000256" key="9">
    <source>
        <dbReference type="ARBA" id="ARBA00064003"/>
    </source>
</evidence>
<organism evidence="16 17">
    <name type="scientific">Eilatimonas milleporae</name>
    <dbReference type="NCBI Taxonomy" id="911205"/>
    <lineage>
        <taxon>Bacteria</taxon>
        <taxon>Pseudomonadati</taxon>
        <taxon>Pseudomonadota</taxon>
        <taxon>Alphaproteobacteria</taxon>
        <taxon>Kordiimonadales</taxon>
        <taxon>Kordiimonadaceae</taxon>
        <taxon>Eilatimonas</taxon>
    </lineage>
</organism>
<evidence type="ECO:0000256" key="7">
    <source>
        <dbReference type="ARBA" id="ARBA00022840"/>
    </source>
</evidence>
<feature type="region of interest" description="Disordered" evidence="12">
    <location>
        <begin position="564"/>
        <end position="601"/>
    </location>
</feature>
<evidence type="ECO:0000256" key="4">
    <source>
        <dbReference type="ARBA" id="ARBA00022679"/>
    </source>
</evidence>
<dbReference type="Gene3D" id="3.30.565.10">
    <property type="entry name" value="Histidine kinase-like ATPase, C-terminal domain"/>
    <property type="match status" value="1"/>
</dbReference>
<keyword evidence="4" id="KW-0808">Transferase</keyword>
<dbReference type="PANTHER" id="PTHR45339:SF1">
    <property type="entry name" value="HYBRID SIGNAL TRANSDUCTION HISTIDINE KINASE J"/>
    <property type="match status" value="1"/>
</dbReference>
<dbReference type="AlphaFoldDB" id="A0A3M0CFT2"/>
<dbReference type="PANTHER" id="PTHR45339">
    <property type="entry name" value="HYBRID SIGNAL TRANSDUCTION HISTIDINE KINASE J"/>
    <property type="match status" value="1"/>
</dbReference>
<dbReference type="SUPFAM" id="SSF52172">
    <property type="entry name" value="CheY-like"/>
    <property type="match status" value="1"/>
</dbReference>
<dbReference type="Gene3D" id="3.40.50.2300">
    <property type="match status" value="1"/>
</dbReference>
<dbReference type="FunCoup" id="A0A3M0CFT2">
    <property type="interactions" value="289"/>
</dbReference>
<dbReference type="InterPro" id="IPR001789">
    <property type="entry name" value="Sig_transdc_resp-reg_receiver"/>
</dbReference>
<evidence type="ECO:0000313" key="16">
    <source>
        <dbReference type="EMBL" id="RMB08458.1"/>
    </source>
</evidence>
<dbReference type="InterPro" id="IPR003594">
    <property type="entry name" value="HATPase_dom"/>
</dbReference>
<evidence type="ECO:0000256" key="13">
    <source>
        <dbReference type="SAM" id="Phobius"/>
    </source>
</evidence>
<evidence type="ECO:0000256" key="6">
    <source>
        <dbReference type="ARBA" id="ARBA00022777"/>
    </source>
</evidence>
<keyword evidence="3 11" id="KW-0597">Phosphoprotein</keyword>